<dbReference type="Proteomes" id="UP000178082">
    <property type="component" value="Unassembled WGS sequence"/>
</dbReference>
<protein>
    <submittedName>
        <fullName evidence="1">Uncharacterized protein</fullName>
    </submittedName>
</protein>
<evidence type="ECO:0000313" key="1">
    <source>
        <dbReference type="EMBL" id="OGL52636.1"/>
    </source>
</evidence>
<organism evidence="1 2">
    <name type="scientific">Candidatus Schekmanbacteria bacterium RIFCSPLOWO2_12_FULL_38_15</name>
    <dbReference type="NCBI Taxonomy" id="1817883"/>
    <lineage>
        <taxon>Bacteria</taxon>
        <taxon>Candidatus Schekmaniibacteriota</taxon>
    </lineage>
</organism>
<reference evidence="1 2" key="1">
    <citation type="journal article" date="2016" name="Nat. Commun.">
        <title>Thousands of microbial genomes shed light on interconnected biogeochemical processes in an aquifer system.</title>
        <authorList>
            <person name="Anantharaman K."/>
            <person name="Brown C.T."/>
            <person name="Hug L.A."/>
            <person name="Sharon I."/>
            <person name="Castelle C.J."/>
            <person name="Probst A.J."/>
            <person name="Thomas B.C."/>
            <person name="Singh A."/>
            <person name="Wilkins M.J."/>
            <person name="Karaoz U."/>
            <person name="Brodie E.L."/>
            <person name="Williams K.H."/>
            <person name="Hubbard S.S."/>
            <person name="Banfield J.F."/>
        </authorList>
    </citation>
    <scope>NUCLEOTIDE SEQUENCE [LARGE SCALE GENOMIC DNA]</scope>
</reference>
<dbReference type="STRING" id="1817883.A3G31_11790"/>
<gene>
    <name evidence="1" type="ORF">A3G31_11790</name>
</gene>
<accession>A0A1F7SFQ6</accession>
<comment type="caution">
    <text evidence="1">The sequence shown here is derived from an EMBL/GenBank/DDBJ whole genome shotgun (WGS) entry which is preliminary data.</text>
</comment>
<dbReference type="EMBL" id="MGDI01000031">
    <property type="protein sequence ID" value="OGL52636.1"/>
    <property type="molecule type" value="Genomic_DNA"/>
</dbReference>
<evidence type="ECO:0000313" key="2">
    <source>
        <dbReference type="Proteomes" id="UP000178082"/>
    </source>
</evidence>
<sequence length="260" mass="30476">MKKTDIEQVKEIIANSGNNFHCTVLDRLKEKGWTVLISPYYNDNVSDKPREIDLIAEKAFDIKRSDGKLIGTDTVNVKLFIECKYIPQKIVLWFHDKDRVKAEHLVLKITPLQKNNIYTKDHHYLRDDSVAKLFADEKKQKTENEIFYKALNQSLNSMVYYRGSESIIPKNRESIKFKLDYPVIICNDFNNLYRVDIGSSDEPVIINDNFQLEVNYAYLDLSKKHSNEYFLIDIVSYGKIDAFLEDLQKDVNIVIFIKDF</sequence>
<dbReference type="AlphaFoldDB" id="A0A1F7SFQ6"/>
<proteinExistence type="predicted"/>
<name>A0A1F7SFQ6_9BACT</name>